<dbReference type="Pfam" id="PF02595">
    <property type="entry name" value="Gly_kinase"/>
    <property type="match status" value="1"/>
</dbReference>
<dbReference type="NCBIfam" id="TIGR00045">
    <property type="entry name" value="glycerate kinase"/>
    <property type="match status" value="1"/>
</dbReference>
<dbReference type="PIRSF" id="PIRSF006078">
    <property type="entry name" value="GlxK"/>
    <property type="match status" value="1"/>
</dbReference>
<dbReference type="Proteomes" id="UP000557772">
    <property type="component" value="Unassembled WGS sequence"/>
</dbReference>
<protein>
    <submittedName>
        <fullName evidence="5">Glycerate kinase</fullName>
    </submittedName>
</protein>
<comment type="caution">
    <text evidence="5">The sequence shown here is derived from an EMBL/GenBank/DDBJ whole genome shotgun (WGS) entry which is preliminary data.</text>
</comment>
<dbReference type="PANTHER" id="PTHR21599">
    <property type="entry name" value="GLYCERATE KINASE"/>
    <property type="match status" value="1"/>
</dbReference>
<dbReference type="Gene3D" id="3.90.1510.10">
    <property type="entry name" value="Glycerate kinase, domain 2"/>
    <property type="match status" value="1"/>
</dbReference>
<reference evidence="5 6" key="1">
    <citation type="submission" date="2020-05" db="EMBL/GenBank/DDBJ databases">
        <title>Flexivirga sp. ID2601S isolated from air conditioner.</title>
        <authorList>
            <person name="Kim D.H."/>
        </authorList>
    </citation>
    <scope>NUCLEOTIDE SEQUENCE [LARGE SCALE GENOMIC DNA]</scope>
    <source>
        <strain evidence="5 6">ID2601S</strain>
    </source>
</reference>
<keyword evidence="3 4" id="KW-0418">Kinase</keyword>
<accession>A0A849AV61</accession>
<dbReference type="SUPFAM" id="SSF110738">
    <property type="entry name" value="Glycerate kinase I"/>
    <property type="match status" value="1"/>
</dbReference>
<comment type="similarity">
    <text evidence="1 4">Belongs to the glycerate kinase type-1 family.</text>
</comment>
<organism evidence="5 6">
    <name type="scientific">Flexivirga aerilata</name>
    <dbReference type="NCBI Taxonomy" id="1656889"/>
    <lineage>
        <taxon>Bacteria</taxon>
        <taxon>Bacillati</taxon>
        <taxon>Actinomycetota</taxon>
        <taxon>Actinomycetes</taxon>
        <taxon>Micrococcales</taxon>
        <taxon>Dermacoccaceae</taxon>
        <taxon>Flexivirga</taxon>
    </lineage>
</organism>
<dbReference type="PANTHER" id="PTHR21599:SF0">
    <property type="entry name" value="GLYCERATE KINASE"/>
    <property type="match status" value="1"/>
</dbReference>
<evidence type="ECO:0000256" key="4">
    <source>
        <dbReference type="PIRNR" id="PIRNR006078"/>
    </source>
</evidence>
<keyword evidence="6" id="KW-1185">Reference proteome</keyword>
<name>A0A849AV61_9MICO</name>
<dbReference type="RefSeq" id="WP_171156965.1">
    <property type="nucleotide sequence ID" value="NZ_JABENB010000002.1"/>
</dbReference>
<gene>
    <name evidence="5" type="ORF">HJ588_14990</name>
</gene>
<sequence>MKIVVAVDKFKGSLSAADVAHHLRIGMTGAAPGAAAPKVVEAAEVIEVVEVPIADGGDGTVDAALAAGYRSSPVEVDGPTGAPVSTYIATLPDRAVVELASTCGLQLLPGGVPAPMTASSRGVGQAIRAAVEMGARDIVIGVGGSASTDGGAGLLQALGAQLTDASGAAIGPGATALAGLRGADLTPARDLLAGIALTLASDVANPLLGADGAAAVYGPQKGATAEQVLELDALLGGFVDVLATADAGARDVAARPGAGAAGGAGYAALLLGASFRPGIEVVLDLVGLDDHLSDADLVVTGEGSLDAQSLQGKAPVGVAAAAARHGVPVVAVAGRVTLTETELTGAGISRAYPLSDLAPDTATSIRDAGALLESIGARIGGDLDTLLRPRTSEAR</sequence>
<dbReference type="InterPro" id="IPR018197">
    <property type="entry name" value="Glycerate_kinase_RE-like"/>
</dbReference>
<proteinExistence type="inferred from homology"/>
<evidence type="ECO:0000313" key="6">
    <source>
        <dbReference type="Proteomes" id="UP000557772"/>
    </source>
</evidence>
<dbReference type="InterPro" id="IPR004381">
    <property type="entry name" value="Glycerate_kinase"/>
</dbReference>
<dbReference type="AlphaFoldDB" id="A0A849AV61"/>
<dbReference type="InterPro" id="IPR018193">
    <property type="entry name" value="Glyc_kinase_flavodox-like_fold"/>
</dbReference>
<keyword evidence="2 4" id="KW-0808">Transferase</keyword>
<dbReference type="GO" id="GO:0008887">
    <property type="term" value="F:glycerate kinase activity"/>
    <property type="evidence" value="ECO:0007669"/>
    <property type="project" value="UniProtKB-UniRule"/>
</dbReference>
<evidence type="ECO:0000313" key="5">
    <source>
        <dbReference type="EMBL" id="NNG40572.1"/>
    </source>
</evidence>
<evidence type="ECO:0000256" key="3">
    <source>
        <dbReference type="ARBA" id="ARBA00022777"/>
    </source>
</evidence>
<evidence type="ECO:0000256" key="2">
    <source>
        <dbReference type="ARBA" id="ARBA00022679"/>
    </source>
</evidence>
<dbReference type="EMBL" id="JABENB010000002">
    <property type="protein sequence ID" value="NNG40572.1"/>
    <property type="molecule type" value="Genomic_DNA"/>
</dbReference>
<dbReference type="InterPro" id="IPR036129">
    <property type="entry name" value="Glycerate_kinase_sf"/>
</dbReference>
<dbReference type="Gene3D" id="3.40.50.10350">
    <property type="entry name" value="Glycerate kinase, domain 1"/>
    <property type="match status" value="1"/>
</dbReference>
<evidence type="ECO:0000256" key="1">
    <source>
        <dbReference type="ARBA" id="ARBA00006284"/>
    </source>
</evidence>
<dbReference type="GO" id="GO:0031388">
    <property type="term" value="P:organic acid phosphorylation"/>
    <property type="evidence" value="ECO:0007669"/>
    <property type="project" value="UniProtKB-UniRule"/>
</dbReference>